<sequence length="244" mass="27410">MCQQMVDRLHIDLGVVVGTSSIHHALQGMIYSVKKLRIEKVTMNNTTNKDKRKKFVEALNKHIKNGDMIIYHDETNFNMYLSRGEGWSRVGERATVALPPSQGANLHVQGGVSFETGIILMQTHDGSIRKEENARFVAGLIVAAQSTVEYRELEPSNNVVVVTDNAPAHSQVESLVIKLLVTDGILNGSRLVLLRLAPYTPMLNPIEGCWNVLKTYIKRYVAERKEDLLVRGKTSLRLTELIYK</sequence>
<dbReference type="AlphaFoldDB" id="A0A225UN65"/>
<dbReference type="STRING" id="4795.A0A225UN65"/>
<evidence type="ECO:0000259" key="1">
    <source>
        <dbReference type="Pfam" id="PF13358"/>
    </source>
</evidence>
<dbReference type="InterPro" id="IPR036397">
    <property type="entry name" value="RNaseH_sf"/>
</dbReference>
<comment type="caution">
    <text evidence="2">The sequence shown here is derived from an EMBL/GenBank/DDBJ whole genome shotgun (WGS) entry which is preliminary data.</text>
</comment>
<dbReference type="GO" id="GO:0003676">
    <property type="term" value="F:nucleic acid binding"/>
    <property type="evidence" value="ECO:0007669"/>
    <property type="project" value="InterPro"/>
</dbReference>
<feature type="domain" description="Tc1-like transposase DDE" evidence="1">
    <location>
        <begin position="69"/>
        <end position="226"/>
    </location>
</feature>
<dbReference type="PANTHER" id="PTHR46564">
    <property type="entry name" value="TRANSPOSASE"/>
    <property type="match status" value="1"/>
</dbReference>
<keyword evidence="3" id="KW-1185">Reference proteome</keyword>
<dbReference type="Gene3D" id="3.30.420.10">
    <property type="entry name" value="Ribonuclease H-like superfamily/Ribonuclease H"/>
    <property type="match status" value="1"/>
</dbReference>
<dbReference type="Pfam" id="PF13358">
    <property type="entry name" value="DDE_3"/>
    <property type="match status" value="1"/>
</dbReference>
<dbReference type="PANTHER" id="PTHR46564:SF1">
    <property type="entry name" value="TRANSPOSASE"/>
    <property type="match status" value="1"/>
</dbReference>
<evidence type="ECO:0000313" key="3">
    <source>
        <dbReference type="Proteomes" id="UP000198211"/>
    </source>
</evidence>
<name>A0A225UN65_9STRA</name>
<dbReference type="EMBL" id="NBNE01014509">
    <property type="protein sequence ID" value="OWY94361.1"/>
    <property type="molecule type" value="Genomic_DNA"/>
</dbReference>
<dbReference type="OrthoDB" id="119805at2759"/>
<gene>
    <name evidence="2" type="ORF">PHMEG_00035932</name>
</gene>
<dbReference type="InterPro" id="IPR038717">
    <property type="entry name" value="Tc1-like_DDE_dom"/>
</dbReference>
<proteinExistence type="predicted"/>
<protein>
    <submittedName>
        <fullName evidence="2">Transposase</fullName>
    </submittedName>
</protein>
<dbReference type="Proteomes" id="UP000198211">
    <property type="component" value="Unassembled WGS sequence"/>
</dbReference>
<reference evidence="3" key="1">
    <citation type="submission" date="2017-03" db="EMBL/GenBank/DDBJ databases">
        <title>Phytopthora megakarya and P. palmivora, two closely related causual agents of cacao black pod achieved similar genome size and gene model numbers by different mechanisms.</title>
        <authorList>
            <person name="Ali S."/>
            <person name="Shao J."/>
            <person name="Larry D.J."/>
            <person name="Kronmiller B."/>
            <person name="Shen D."/>
            <person name="Strem M.D."/>
            <person name="Melnick R.L."/>
            <person name="Guiltinan M.J."/>
            <person name="Tyler B.M."/>
            <person name="Meinhardt L.W."/>
            <person name="Bailey B.A."/>
        </authorList>
    </citation>
    <scope>NUCLEOTIDE SEQUENCE [LARGE SCALE GENOMIC DNA]</scope>
    <source>
        <strain evidence="3">zdho120</strain>
    </source>
</reference>
<organism evidence="2 3">
    <name type="scientific">Phytophthora megakarya</name>
    <dbReference type="NCBI Taxonomy" id="4795"/>
    <lineage>
        <taxon>Eukaryota</taxon>
        <taxon>Sar</taxon>
        <taxon>Stramenopiles</taxon>
        <taxon>Oomycota</taxon>
        <taxon>Peronosporomycetes</taxon>
        <taxon>Peronosporales</taxon>
        <taxon>Peronosporaceae</taxon>
        <taxon>Phytophthora</taxon>
    </lineage>
</organism>
<evidence type="ECO:0000313" key="2">
    <source>
        <dbReference type="EMBL" id="OWY94361.1"/>
    </source>
</evidence>
<accession>A0A225UN65</accession>